<evidence type="ECO:0000313" key="1">
    <source>
        <dbReference type="EMBL" id="KAB3534420.1"/>
    </source>
</evidence>
<dbReference type="Proteomes" id="UP000432715">
    <property type="component" value="Unassembled WGS sequence"/>
</dbReference>
<organism evidence="1 2">
    <name type="scientific">Alkaliphilus pronyensis</name>
    <dbReference type="NCBI Taxonomy" id="1482732"/>
    <lineage>
        <taxon>Bacteria</taxon>
        <taxon>Bacillati</taxon>
        <taxon>Bacillota</taxon>
        <taxon>Clostridia</taxon>
        <taxon>Peptostreptococcales</taxon>
        <taxon>Natronincolaceae</taxon>
        <taxon>Alkaliphilus</taxon>
    </lineage>
</organism>
<proteinExistence type="predicted"/>
<accession>A0A6I0EYA3</accession>
<evidence type="ECO:0000313" key="2">
    <source>
        <dbReference type="Proteomes" id="UP000432715"/>
    </source>
</evidence>
<gene>
    <name evidence="1" type="ORF">F8154_08940</name>
</gene>
<dbReference type="RefSeq" id="WP_151861272.1">
    <property type="nucleotide sequence ID" value="NZ_WBZC01000028.1"/>
</dbReference>
<dbReference type="OrthoDB" id="1955088at2"/>
<comment type="caution">
    <text evidence="1">The sequence shown here is derived from an EMBL/GenBank/DDBJ whole genome shotgun (WGS) entry which is preliminary data.</text>
</comment>
<reference evidence="1 2" key="1">
    <citation type="submission" date="2019-10" db="EMBL/GenBank/DDBJ databases">
        <title>Alkaliphilus serpentinus sp. nov. and Alkaliphilus pronyensis sp. nov., two novel anaerobic alkaliphilic species isolated from the serpentinized-hosted hydrothermal field of the Prony Bay (New Caledonia).</title>
        <authorList>
            <person name="Postec A."/>
        </authorList>
    </citation>
    <scope>NUCLEOTIDE SEQUENCE [LARGE SCALE GENOMIC DNA]</scope>
    <source>
        <strain evidence="1 2">LacV</strain>
    </source>
</reference>
<name>A0A6I0EYA3_9FIRM</name>
<sequence>MNKNIEVINKDLLAVKFSLLPLIKEIDYTPDEEIPLNMQPGVNADGGIMILNKECPGFRIYKEWMPKIMKKKDKQLKREIKAAEALKSKTDWQITYSAMLQVELERRSKKRGDK</sequence>
<keyword evidence="2" id="KW-1185">Reference proteome</keyword>
<protein>
    <submittedName>
        <fullName evidence="1">Uncharacterized protein</fullName>
    </submittedName>
</protein>
<dbReference type="AlphaFoldDB" id="A0A6I0EYA3"/>
<dbReference type="EMBL" id="WBZC01000028">
    <property type="protein sequence ID" value="KAB3534420.1"/>
    <property type="molecule type" value="Genomic_DNA"/>
</dbReference>